<keyword evidence="3" id="KW-1185">Reference proteome</keyword>
<feature type="compositionally biased region" description="Acidic residues" evidence="1">
    <location>
        <begin position="174"/>
        <end position="190"/>
    </location>
</feature>
<evidence type="ECO:0000313" key="3">
    <source>
        <dbReference type="Proteomes" id="UP000639643"/>
    </source>
</evidence>
<gene>
    <name evidence="2" type="ORF">CMUS01_05990</name>
</gene>
<dbReference type="EMBL" id="WIGM01000188">
    <property type="protein sequence ID" value="KAF6834869.1"/>
    <property type="molecule type" value="Genomic_DNA"/>
</dbReference>
<dbReference type="Proteomes" id="UP000639643">
    <property type="component" value="Unassembled WGS sequence"/>
</dbReference>
<dbReference type="AlphaFoldDB" id="A0A8H6KNN0"/>
<sequence length="243" mass="26444">MDVLDDYGSSASEGTVHGFTAVNARKRSSTLQTSDTISPSSKRQALDESFDVEDFLGDHICHGPYDSCFTVPGNPDPVEDVRSQTDLNWTPSSFLSYLEMPETPQSVLLQSADTTKDAFEYAELLWMSQFVDLDQGSDTGFVPSDDRGAGSPSLSTPQTDKPPCNSGPTCSEETAPDEDDYSLDDSDEMEMAQMMDILVEKAAPPSEAPNMDEDSKPEDGQESHIPQEPDHRSDRTDPGDTAA</sequence>
<evidence type="ECO:0000256" key="1">
    <source>
        <dbReference type="SAM" id="MobiDB-lite"/>
    </source>
</evidence>
<feature type="compositionally biased region" description="Basic and acidic residues" evidence="1">
    <location>
        <begin position="213"/>
        <end position="243"/>
    </location>
</feature>
<comment type="caution">
    <text evidence="2">The sequence shown here is derived from an EMBL/GenBank/DDBJ whole genome shotgun (WGS) entry which is preliminary data.</text>
</comment>
<feature type="region of interest" description="Disordered" evidence="1">
    <location>
        <begin position="137"/>
        <end position="243"/>
    </location>
</feature>
<feature type="compositionally biased region" description="Polar residues" evidence="1">
    <location>
        <begin position="29"/>
        <end position="42"/>
    </location>
</feature>
<name>A0A8H6KNN0_9PEZI</name>
<accession>A0A8H6KNN0</accession>
<feature type="region of interest" description="Disordered" evidence="1">
    <location>
        <begin position="1"/>
        <end position="42"/>
    </location>
</feature>
<reference evidence="2" key="1">
    <citation type="journal article" date="2020" name="Phytopathology">
        <title>Genome Sequence Resources of Colletotrichum truncatum, C. plurivorum, C. musicola, and C. sojae: Four Species Pathogenic to Soybean (Glycine max).</title>
        <authorList>
            <person name="Rogerio F."/>
            <person name="Boufleur T.R."/>
            <person name="Ciampi-Guillardi M."/>
            <person name="Sukno S.A."/>
            <person name="Thon M.R."/>
            <person name="Massola Junior N.S."/>
            <person name="Baroncelli R."/>
        </authorList>
    </citation>
    <scope>NUCLEOTIDE SEQUENCE</scope>
    <source>
        <strain evidence="2">LFN0074</strain>
    </source>
</reference>
<feature type="non-terminal residue" evidence="2">
    <location>
        <position position="1"/>
    </location>
</feature>
<evidence type="ECO:0000313" key="2">
    <source>
        <dbReference type="EMBL" id="KAF6834869.1"/>
    </source>
</evidence>
<proteinExistence type="predicted"/>
<organism evidence="2 3">
    <name type="scientific">Colletotrichum musicola</name>
    <dbReference type="NCBI Taxonomy" id="2175873"/>
    <lineage>
        <taxon>Eukaryota</taxon>
        <taxon>Fungi</taxon>
        <taxon>Dikarya</taxon>
        <taxon>Ascomycota</taxon>
        <taxon>Pezizomycotina</taxon>
        <taxon>Sordariomycetes</taxon>
        <taxon>Hypocreomycetidae</taxon>
        <taxon>Glomerellales</taxon>
        <taxon>Glomerellaceae</taxon>
        <taxon>Colletotrichum</taxon>
        <taxon>Colletotrichum orchidearum species complex</taxon>
    </lineage>
</organism>
<protein>
    <submittedName>
        <fullName evidence="2">Uncharacterized protein</fullName>
    </submittedName>
</protein>